<feature type="coiled-coil region" evidence="1">
    <location>
        <begin position="5"/>
        <end position="72"/>
    </location>
</feature>
<feature type="compositionally biased region" description="Basic and acidic residues" evidence="2">
    <location>
        <begin position="414"/>
        <end position="436"/>
    </location>
</feature>
<dbReference type="EMBL" id="CAJJDN010000013">
    <property type="protein sequence ID" value="CAD8059364.1"/>
    <property type="molecule type" value="Genomic_DNA"/>
</dbReference>
<dbReference type="PANTHER" id="PTHR22028:SF5">
    <property type="entry name" value="COILED-COIL DOMAIN-CONTAINING PROTEIN 191"/>
    <property type="match status" value="1"/>
</dbReference>
<organism evidence="3 4">
    <name type="scientific">Paramecium sonneborni</name>
    <dbReference type="NCBI Taxonomy" id="65129"/>
    <lineage>
        <taxon>Eukaryota</taxon>
        <taxon>Sar</taxon>
        <taxon>Alveolata</taxon>
        <taxon>Ciliophora</taxon>
        <taxon>Intramacronucleata</taxon>
        <taxon>Oligohymenophorea</taxon>
        <taxon>Peniculida</taxon>
        <taxon>Parameciidae</taxon>
        <taxon>Paramecium</taxon>
    </lineage>
</organism>
<protein>
    <submittedName>
        <fullName evidence="3">Uncharacterized protein</fullName>
    </submittedName>
</protein>
<accession>A0A8S1L993</accession>
<dbReference type="Proteomes" id="UP000692954">
    <property type="component" value="Unassembled WGS sequence"/>
</dbReference>
<comment type="caution">
    <text evidence="3">The sequence shown here is derived from an EMBL/GenBank/DDBJ whole genome shotgun (WGS) entry which is preliminary data.</text>
</comment>
<evidence type="ECO:0000256" key="1">
    <source>
        <dbReference type="SAM" id="Coils"/>
    </source>
</evidence>
<dbReference type="OrthoDB" id="309440at2759"/>
<dbReference type="AlphaFoldDB" id="A0A8S1L993"/>
<dbReference type="PANTHER" id="PTHR22028">
    <property type="entry name" value="SFI1 SPINDLE BODY DOMAIN-CONTAINING PROTEIN-RELATED"/>
    <property type="match status" value="1"/>
</dbReference>
<keyword evidence="1" id="KW-0175">Coiled coil</keyword>
<dbReference type="InterPro" id="IPR052270">
    <property type="entry name" value="CACF_protein"/>
</dbReference>
<feature type="coiled-coil region" evidence="1">
    <location>
        <begin position="242"/>
        <end position="292"/>
    </location>
</feature>
<gene>
    <name evidence="3" type="ORF">PSON_ATCC_30995.1.T0130187</name>
</gene>
<feature type="compositionally biased region" description="Polar residues" evidence="2">
    <location>
        <begin position="393"/>
        <end position="413"/>
    </location>
</feature>
<name>A0A8S1L993_9CILI</name>
<proteinExistence type="predicted"/>
<keyword evidence="4" id="KW-1185">Reference proteome</keyword>
<sequence>MSKEVQGLLKTYLQVEKEAQQIKDKQIKLAKRIPEIGPHPQKQSQSKVKEQVSVLKQKRIQLEKESNKISQEHDYMQQILQNELKKQLAPSQKHNDILLNLEKVAQETQFTYLKFRTEKFMQKLMKIFSIFSIKQEFLQKVKKQQYKSKEEIQQYLEFRNFQLQKQAFNNWKKFYLYSKEQRRLKEEQQQKKYEMGQNQLALEFNNFCLTNKCFKALKQYVKMNKITQQFETDQNQIKVKVNNFLNQMQKQISDALEKEKEEIQLIKQSNLINDEELTISNSQKSIQSEKEEQIDLNQEEILQSYENEFLQHSNEEQMQLTIQPIKHPEIQQINQQIQSTNLKDDQLDFIPNKQNNQINGYSITKENSQPPLPINPWKQKQISSIQNMVDDNEQSIQRQNSPQNMSQQSYSRQRSVDKKNNYAKELEDKAKKRKEMNEIIKKKHEDKRKQKELEKQQQEQQRQLEIKKQKEEEYNRIQEKKKRELELKQKQEQEKFEQEYKTEIAIKHYEKSLQKYQIFIPILKLHQQYYKNKQRAENHYENSLKQNLFYLLKKIKQICDDQREYEEQIRINISNNHYERNLKLKAIFSLKSLANIQNTKLKDALQIREKYMKRNIMTAWYIQLPEMRAENVKLERVSERLVNDFRKAILQKQFFSEWKNVVRENIGQRIREQNKQEMWQKVNQWLQEFDDDKIE</sequence>
<feature type="region of interest" description="Disordered" evidence="2">
    <location>
        <begin position="350"/>
        <end position="376"/>
    </location>
</feature>
<evidence type="ECO:0000256" key="2">
    <source>
        <dbReference type="SAM" id="MobiDB-lite"/>
    </source>
</evidence>
<reference evidence="3" key="1">
    <citation type="submission" date="2021-01" db="EMBL/GenBank/DDBJ databases">
        <authorList>
            <consortium name="Genoscope - CEA"/>
            <person name="William W."/>
        </authorList>
    </citation>
    <scope>NUCLEOTIDE SEQUENCE</scope>
</reference>
<evidence type="ECO:0000313" key="3">
    <source>
        <dbReference type="EMBL" id="CAD8059364.1"/>
    </source>
</evidence>
<feature type="region of interest" description="Disordered" evidence="2">
    <location>
        <begin position="393"/>
        <end position="436"/>
    </location>
</feature>
<evidence type="ECO:0000313" key="4">
    <source>
        <dbReference type="Proteomes" id="UP000692954"/>
    </source>
</evidence>
<feature type="compositionally biased region" description="Polar residues" evidence="2">
    <location>
        <begin position="352"/>
        <end position="369"/>
    </location>
</feature>